<name>A0A392UBA2_9FABA</name>
<evidence type="ECO:0000313" key="1">
    <source>
        <dbReference type="EMBL" id="MCI70801.1"/>
    </source>
</evidence>
<dbReference type="EMBL" id="LXQA010783191">
    <property type="protein sequence ID" value="MCI70801.1"/>
    <property type="molecule type" value="Genomic_DNA"/>
</dbReference>
<evidence type="ECO:0000313" key="2">
    <source>
        <dbReference type="Proteomes" id="UP000265520"/>
    </source>
</evidence>
<organism evidence="1 2">
    <name type="scientific">Trifolium medium</name>
    <dbReference type="NCBI Taxonomy" id="97028"/>
    <lineage>
        <taxon>Eukaryota</taxon>
        <taxon>Viridiplantae</taxon>
        <taxon>Streptophyta</taxon>
        <taxon>Embryophyta</taxon>
        <taxon>Tracheophyta</taxon>
        <taxon>Spermatophyta</taxon>
        <taxon>Magnoliopsida</taxon>
        <taxon>eudicotyledons</taxon>
        <taxon>Gunneridae</taxon>
        <taxon>Pentapetalae</taxon>
        <taxon>rosids</taxon>
        <taxon>fabids</taxon>
        <taxon>Fabales</taxon>
        <taxon>Fabaceae</taxon>
        <taxon>Papilionoideae</taxon>
        <taxon>50 kb inversion clade</taxon>
        <taxon>NPAAA clade</taxon>
        <taxon>Hologalegina</taxon>
        <taxon>IRL clade</taxon>
        <taxon>Trifolieae</taxon>
        <taxon>Trifolium</taxon>
    </lineage>
</organism>
<accession>A0A392UBA2</accession>
<reference evidence="1 2" key="1">
    <citation type="journal article" date="2018" name="Front. Plant Sci.">
        <title>Red Clover (Trifolium pratense) and Zigzag Clover (T. medium) - A Picture of Genomic Similarities and Differences.</title>
        <authorList>
            <person name="Dluhosova J."/>
            <person name="Istvanek J."/>
            <person name="Nedelnik J."/>
            <person name="Repkova J."/>
        </authorList>
    </citation>
    <scope>NUCLEOTIDE SEQUENCE [LARGE SCALE GENOMIC DNA]</scope>
    <source>
        <strain evidence="2">cv. 10/8</strain>
        <tissue evidence="1">Leaf</tissue>
    </source>
</reference>
<dbReference type="AlphaFoldDB" id="A0A392UBA2"/>
<feature type="non-terminal residue" evidence="1">
    <location>
        <position position="33"/>
    </location>
</feature>
<sequence length="33" mass="3951">MVRREVDWDEACRFEEKSLVSGVRLLWRLGEEG</sequence>
<protein>
    <submittedName>
        <fullName evidence="1">Uncharacterized protein</fullName>
    </submittedName>
</protein>
<keyword evidence="2" id="KW-1185">Reference proteome</keyword>
<comment type="caution">
    <text evidence="1">The sequence shown here is derived from an EMBL/GenBank/DDBJ whole genome shotgun (WGS) entry which is preliminary data.</text>
</comment>
<dbReference type="Proteomes" id="UP000265520">
    <property type="component" value="Unassembled WGS sequence"/>
</dbReference>
<proteinExistence type="predicted"/>